<feature type="region of interest" description="Disordered" evidence="1">
    <location>
        <begin position="45"/>
        <end position="83"/>
    </location>
</feature>
<dbReference type="Proteomes" id="UP000176186">
    <property type="component" value="Unassembled WGS sequence"/>
</dbReference>
<dbReference type="EMBL" id="MFKE01000020">
    <property type="protein sequence ID" value="OGG34871.1"/>
    <property type="molecule type" value="Genomic_DNA"/>
</dbReference>
<feature type="compositionally biased region" description="Basic and acidic residues" evidence="1">
    <location>
        <begin position="45"/>
        <end position="59"/>
    </location>
</feature>
<comment type="caution">
    <text evidence="2">The sequence shown here is derived from an EMBL/GenBank/DDBJ whole genome shotgun (WGS) entry which is preliminary data.</text>
</comment>
<feature type="compositionally biased region" description="Basic and acidic residues" evidence="1">
    <location>
        <begin position="67"/>
        <end position="83"/>
    </location>
</feature>
<sequence length="1332" mass="153681">MAETLLGNSLGEALTHLIQQLSKDPSNAGKTPDEIRSMALQRAKERLEARQQDVKDRANARIKKRAKEWADKSKSNEPKERQKALEEMHKGEYIDGITPAQAQERLKQVETVRASAPTWLKANDLRLSPEAIELVSRIAELDPVLQNDPDVLHAELGQFYASVKWGEMSRDARREARQTMNRVLRKIQELTQNNPEYSRSALLDSLDPTLDYVHLDILPEDVLSAGETPKAPGGKPDKDSDIYKNWAKKKIAEAQSVHLQEVLISFQELLDLPNNQDPLNKQKLLRKLIDQLSTGIYRAQAIEGVGKDIAQLNREITLSHIDTIQARLNKLNEVLDLARQEQYGATVTYDMIKDREWFVNLDPEFKNLLVNQDKRVMMKFSYNHWSRREAQKLIELGPEEWAFDFFDRVFGLGTERVSPTLIQQYIQEDFRKFINELYGSNGEFMYKKYGYIWEQRGRMDYIAHEMGFGLDAKEVLRAMGMFKAADEDALLSVTPYVGLARKFMDQATFDVLDDRAVEYTREVGWLKTNIENKFYTPNNEEALKKIQQAYPKAKKDEIDELLHLYGKKELHRDSYLKILQAEKIRSPNDFAVGENEMLLVQIESLCDKWGRGLLLEDTDVWGYADIEIRLADVIQGLELLEKGHTQGTLSTQERDTYEVKKKTLQDQRSLLLEKKRGKLQEIDKNFGLGDDQNVELMSKLSDLRGLSKIEELVFRRMKEYLELTGEGEISPARIRASIWAARDIMVNTGRFAEVGALKARMPGLDYKTRSWKHAMRSPAFEDLVRIMNSEMFADRFTMGGEMGKVVRAYLRFNIRKNRMSGEASFFESHEWKELHEQIFDEPTQAAMKIMEFAERDLGIKFTELLTQGYLAAGAQESGSIWRLDLGVLDEIKKYYLRKYAGKELPKGEVLDNQALAIRYLIAKDSSERKFYAEKMLKRTPTKLFSLVAHERDVLMKKAGLSTDNLTWERFESALKYAETKINDHKFGFETREIDFGTDDDFNEILRPIMEKMENLPKENIDKYQKLLKLLQQHVTEVRDVEGIRESILDAIAREKLPLTLSLDDFDWNDAQMKELGFLAYTRRTRDLGAMGRVMGEVLSFMTNKENILSPNDFKNTLKHLVELRDAIDEYAGRPTAEPFIKDIARLLIEFNRDRSMWSLPSWLPGGKSIGLWLAEMDARGKTDFRGKIGDGLIRGVGKVAEFTLGNLAKASVKIKPLGKFMNWVMPGWKNFAHEPFEHWPHSVAEAISWSVRFTGHHGNRWNEAKIDEFITTMQDMGLFTQNPEFAHDLRGEFKAGWVMKSLAQVRRYWWVIPVASVLMASAQSIEEESKKR</sequence>
<proteinExistence type="predicted"/>
<dbReference type="STRING" id="1798401.A2363_00325"/>
<accession>A0A1F6BD36</accession>
<gene>
    <name evidence="2" type="ORF">A2363_00325</name>
</gene>
<organism evidence="2 3">
    <name type="scientific">Candidatus Gottesmanbacteria bacterium RIFOXYB1_FULL_47_11</name>
    <dbReference type="NCBI Taxonomy" id="1798401"/>
    <lineage>
        <taxon>Bacteria</taxon>
        <taxon>Candidatus Gottesmaniibacteriota</taxon>
    </lineage>
</organism>
<name>A0A1F6BD36_9BACT</name>
<reference evidence="2 3" key="1">
    <citation type="journal article" date="2016" name="Nat. Commun.">
        <title>Thousands of microbial genomes shed light on interconnected biogeochemical processes in an aquifer system.</title>
        <authorList>
            <person name="Anantharaman K."/>
            <person name="Brown C.T."/>
            <person name="Hug L.A."/>
            <person name="Sharon I."/>
            <person name="Castelle C.J."/>
            <person name="Probst A.J."/>
            <person name="Thomas B.C."/>
            <person name="Singh A."/>
            <person name="Wilkins M.J."/>
            <person name="Karaoz U."/>
            <person name="Brodie E.L."/>
            <person name="Williams K.H."/>
            <person name="Hubbard S.S."/>
            <person name="Banfield J.F."/>
        </authorList>
    </citation>
    <scope>NUCLEOTIDE SEQUENCE [LARGE SCALE GENOMIC DNA]</scope>
</reference>
<evidence type="ECO:0000313" key="3">
    <source>
        <dbReference type="Proteomes" id="UP000176186"/>
    </source>
</evidence>
<evidence type="ECO:0000256" key="1">
    <source>
        <dbReference type="SAM" id="MobiDB-lite"/>
    </source>
</evidence>
<protein>
    <submittedName>
        <fullName evidence="2">Uncharacterized protein</fullName>
    </submittedName>
</protein>
<evidence type="ECO:0000313" key="2">
    <source>
        <dbReference type="EMBL" id="OGG34871.1"/>
    </source>
</evidence>